<dbReference type="Pfam" id="PF03646">
    <property type="entry name" value="FlaG"/>
    <property type="match status" value="1"/>
</dbReference>
<keyword evidence="2" id="KW-1185">Reference proteome</keyword>
<evidence type="ECO:0008006" key="3">
    <source>
        <dbReference type="Google" id="ProtNLM"/>
    </source>
</evidence>
<name>A0A917AWE8_9BACI</name>
<dbReference type="InterPro" id="IPR005186">
    <property type="entry name" value="FlaG"/>
</dbReference>
<dbReference type="AlphaFoldDB" id="A0A917AWE8"/>
<reference evidence="1" key="2">
    <citation type="submission" date="2020-09" db="EMBL/GenBank/DDBJ databases">
        <authorList>
            <person name="Sun Q."/>
            <person name="Zhou Y."/>
        </authorList>
    </citation>
    <scope>NUCLEOTIDE SEQUENCE</scope>
    <source>
        <strain evidence="1">CGMCC 1.12698</strain>
    </source>
</reference>
<dbReference type="InterPro" id="IPR035924">
    <property type="entry name" value="FlaG-like_sf"/>
</dbReference>
<protein>
    <recommendedName>
        <fullName evidence="3">Flagellar protein FlaG</fullName>
    </recommendedName>
</protein>
<dbReference type="PANTHER" id="PTHR37166">
    <property type="entry name" value="PROTEIN FLAG"/>
    <property type="match status" value="1"/>
</dbReference>
<dbReference type="SUPFAM" id="SSF160214">
    <property type="entry name" value="FlaG-like"/>
    <property type="match status" value="1"/>
</dbReference>
<evidence type="ECO:0000313" key="2">
    <source>
        <dbReference type="Proteomes" id="UP000605259"/>
    </source>
</evidence>
<dbReference type="Gene3D" id="3.30.160.170">
    <property type="entry name" value="FlaG-like"/>
    <property type="match status" value="1"/>
</dbReference>
<proteinExistence type="predicted"/>
<evidence type="ECO:0000313" key="1">
    <source>
        <dbReference type="EMBL" id="GGE81765.1"/>
    </source>
</evidence>
<dbReference type="EMBL" id="BMFK01000004">
    <property type="protein sequence ID" value="GGE81765.1"/>
    <property type="molecule type" value="Genomic_DNA"/>
</dbReference>
<accession>A0A917AWE8</accession>
<sequence>MHSPISFAAKNNIHLEQIGKQQAQVRSEVKEATIKKEITKEKIERVTGDMNKFLEPSRTHLQFKLHEKSNEYYVELVDDRTQEVIREIPSKKLLDMHAEMITFVGLLVDKKM</sequence>
<dbReference type="Proteomes" id="UP000605259">
    <property type="component" value="Unassembled WGS sequence"/>
</dbReference>
<reference evidence="1" key="1">
    <citation type="journal article" date="2014" name="Int. J. Syst. Evol. Microbiol.">
        <title>Complete genome sequence of Corynebacterium casei LMG S-19264T (=DSM 44701T), isolated from a smear-ripened cheese.</title>
        <authorList>
            <consortium name="US DOE Joint Genome Institute (JGI-PGF)"/>
            <person name="Walter F."/>
            <person name="Albersmeier A."/>
            <person name="Kalinowski J."/>
            <person name="Ruckert C."/>
        </authorList>
    </citation>
    <scope>NUCLEOTIDE SEQUENCE</scope>
    <source>
        <strain evidence="1">CGMCC 1.12698</strain>
    </source>
</reference>
<gene>
    <name evidence="1" type="ORF">GCM10007140_34300</name>
</gene>
<dbReference type="NCBIfam" id="NF005834">
    <property type="entry name" value="PRK07738.1"/>
    <property type="match status" value="1"/>
</dbReference>
<dbReference type="RefSeq" id="WP_188389710.1">
    <property type="nucleotide sequence ID" value="NZ_BMFK01000004.1"/>
</dbReference>
<comment type="caution">
    <text evidence="1">The sequence shown here is derived from an EMBL/GenBank/DDBJ whole genome shotgun (WGS) entry which is preliminary data.</text>
</comment>
<organism evidence="1 2">
    <name type="scientific">Priestia taiwanensis</name>
    <dbReference type="NCBI Taxonomy" id="1347902"/>
    <lineage>
        <taxon>Bacteria</taxon>
        <taxon>Bacillati</taxon>
        <taxon>Bacillota</taxon>
        <taxon>Bacilli</taxon>
        <taxon>Bacillales</taxon>
        <taxon>Bacillaceae</taxon>
        <taxon>Priestia</taxon>
    </lineage>
</organism>
<dbReference type="PANTHER" id="PTHR37166:SF1">
    <property type="entry name" value="PROTEIN FLAG"/>
    <property type="match status" value="1"/>
</dbReference>